<keyword evidence="3 4" id="KW-0546">Nucleotide metabolism</keyword>
<dbReference type="EMBL" id="JBIPKE010000011">
    <property type="protein sequence ID" value="MFH6982377.1"/>
    <property type="molecule type" value="Genomic_DNA"/>
</dbReference>
<keyword evidence="4" id="KW-0963">Cytoplasm</keyword>
<comment type="subcellular location">
    <subcellularLocation>
        <location evidence="4">Cytoplasm</location>
    </subcellularLocation>
</comment>
<dbReference type="HAMAP" id="MF_00528">
    <property type="entry name" value="Maf"/>
    <property type="match status" value="1"/>
</dbReference>
<dbReference type="Gene3D" id="3.90.950.10">
    <property type="match status" value="1"/>
</dbReference>
<keyword evidence="2 4" id="KW-0378">Hydrolase</keyword>
<evidence type="ECO:0000256" key="4">
    <source>
        <dbReference type="HAMAP-Rule" id="MF_00528"/>
    </source>
</evidence>
<dbReference type="NCBIfam" id="TIGR00172">
    <property type="entry name" value="maf"/>
    <property type="match status" value="1"/>
</dbReference>
<dbReference type="InterPro" id="IPR029001">
    <property type="entry name" value="ITPase-like_fam"/>
</dbReference>
<dbReference type="InterPro" id="IPR003697">
    <property type="entry name" value="Maf-like"/>
</dbReference>
<comment type="catalytic activity">
    <reaction evidence="4">
        <text>dTTP + H2O = dTMP + diphosphate + H(+)</text>
        <dbReference type="Rhea" id="RHEA:28534"/>
        <dbReference type="ChEBI" id="CHEBI:15377"/>
        <dbReference type="ChEBI" id="CHEBI:15378"/>
        <dbReference type="ChEBI" id="CHEBI:33019"/>
        <dbReference type="ChEBI" id="CHEBI:37568"/>
        <dbReference type="ChEBI" id="CHEBI:63528"/>
        <dbReference type="EC" id="3.6.1.9"/>
    </reaction>
</comment>
<evidence type="ECO:0000256" key="3">
    <source>
        <dbReference type="ARBA" id="ARBA00023080"/>
    </source>
</evidence>
<dbReference type="PANTHER" id="PTHR43213:SF5">
    <property type="entry name" value="BIFUNCTIONAL DTTP_UTP PYROPHOSPHATASE_METHYLTRANSFERASE PROTEIN-RELATED"/>
    <property type="match status" value="1"/>
</dbReference>
<comment type="cofactor">
    <cofactor evidence="1 4">
        <name>a divalent metal cation</name>
        <dbReference type="ChEBI" id="CHEBI:60240"/>
    </cofactor>
</comment>
<feature type="active site" description="Proton acceptor" evidence="4">
    <location>
        <position position="72"/>
    </location>
</feature>
<keyword evidence="6" id="KW-1185">Reference proteome</keyword>
<dbReference type="SUPFAM" id="SSF52972">
    <property type="entry name" value="ITPase-like"/>
    <property type="match status" value="1"/>
</dbReference>
<gene>
    <name evidence="5" type="ORF">ACHKAR_02955</name>
</gene>
<evidence type="ECO:0000256" key="1">
    <source>
        <dbReference type="ARBA" id="ARBA00001968"/>
    </source>
</evidence>
<proteinExistence type="inferred from homology"/>
<dbReference type="EC" id="3.6.1.9" evidence="4"/>
<name>A0ABW7N4D3_9BACT</name>
<feature type="site" description="Important for substrate specificity" evidence="4">
    <location>
        <position position="73"/>
    </location>
</feature>
<evidence type="ECO:0000313" key="6">
    <source>
        <dbReference type="Proteomes" id="UP001610063"/>
    </source>
</evidence>
<dbReference type="RefSeq" id="WP_159580127.1">
    <property type="nucleotide sequence ID" value="NZ_JBIPKE010000011.1"/>
</dbReference>
<comment type="caution">
    <text evidence="5">The sequence shown here is derived from an EMBL/GenBank/DDBJ whole genome shotgun (WGS) entry which is preliminary data.</text>
</comment>
<evidence type="ECO:0000313" key="5">
    <source>
        <dbReference type="EMBL" id="MFH6982377.1"/>
    </source>
</evidence>
<organism evidence="5 6">
    <name type="scientific">Marinoscillum luteum</name>
    <dbReference type="NCBI Taxonomy" id="861051"/>
    <lineage>
        <taxon>Bacteria</taxon>
        <taxon>Pseudomonadati</taxon>
        <taxon>Bacteroidota</taxon>
        <taxon>Cytophagia</taxon>
        <taxon>Cytophagales</taxon>
        <taxon>Reichenbachiellaceae</taxon>
        <taxon>Marinoscillum</taxon>
    </lineage>
</organism>
<evidence type="ECO:0000256" key="2">
    <source>
        <dbReference type="ARBA" id="ARBA00022801"/>
    </source>
</evidence>
<feature type="site" description="Important for substrate specificity" evidence="4">
    <location>
        <position position="155"/>
    </location>
</feature>
<dbReference type="PANTHER" id="PTHR43213">
    <property type="entry name" value="BIFUNCTIONAL DTTP/UTP PYROPHOSPHATASE/METHYLTRANSFERASE PROTEIN-RELATED"/>
    <property type="match status" value="1"/>
</dbReference>
<comment type="function">
    <text evidence="4">Nucleoside triphosphate pyrophosphatase that hydrolyzes dTTP and UTP. May have a dual role in cell division arrest and in preventing the incorporation of modified nucleotides into cellular nucleic acids.</text>
</comment>
<feature type="site" description="Important for substrate specificity" evidence="4">
    <location>
        <position position="15"/>
    </location>
</feature>
<comment type="similarity">
    <text evidence="4">Belongs to the Maf family. YhdE subfamily.</text>
</comment>
<accession>A0ABW7N4D3</accession>
<sequence>MSFRHPLILASNSPRRQELLKQAGFSFDVFVRDFDESYPEELPAEQVAEFLAVKKNKNYRELLSDQVVITADTTVVLGHLVLNKPADHAEAFSMLKSLSGRTHRVICGVCISSPKKQVAFTEITEVTFGHMTDEEINFYIEEYQPFDKAGAYGIQEWIGQTKVVSIKGSYFNVMGLPTHRVYEVLKSEFQDDI</sequence>
<dbReference type="GO" id="GO:0016787">
    <property type="term" value="F:hydrolase activity"/>
    <property type="evidence" value="ECO:0007669"/>
    <property type="project" value="UniProtKB-KW"/>
</dbReference>
<dbReference type="CDD" id="cd00555">
    <property type="entry name" value="Maf"/>
    <property type="match status" value="1"/>
</dbReference>
<protein>
    <recommendedName>
        <fullName evidence="4">dTTP/UTP pyrophosphatase</fullName>
        <shortName evidence="4">dTTPase/UTPase</shortName>
        <ecNumber evidence="4">3.6.1.9</ecNumber>
    </recommendedName>
    <alternativeName>
        <fullName evidence="4">Nucleoside triphosphate pyrophosphatase</fullName>
    </alternativeName>
    <alternativeName>
        <fullName evidence="4">Nucleotide pyrophosphatase</fullName>
        <shortName evidence="4">Nucleotide PPase</shortName>
    </alternativeName>
</protein>
<comment type="caution">
    <text evidence="4">Lacks conserved residue(s) required for the propagation of feature annotation.</text>
</comment>
<reference evidence="5 6" key="1">
    <citation type="journal article" date="2013" name="Int. J. Syst. Evol. Microbiol.">
        <title>Marinoscillum luteum sp. nov., isolated from marine sediment.</title>
        <authorList>
            <person name="Cha I.T."/>
            <person name="Park S.J."/>
            <person name="Kim S.J."/>
            <person name="Kim J.G."/>
            <person name="Jung M.Y."/>
            <person name="Shin K.S."/>
            <person name="Kwon K.K."/>
            <person name="Yang S.H."/>
            <person name="Seo Y.S."/>
            <person name="Rhee S.K."/>
        </authorList>
    </citation>
    <scope>NUCLEOTIDE SEQUENCE [LARGE SCALE GENOMIC DNA]</scope>
    <source>
        <strain evidence="5 6">KCTC 23939</strain>
    </source>
</reference>
<dbReference type="Pfam" id="PF02545">
    <property type="entry name" value="Maf"/>
    <property type="match status" value="1"/>
</dbReference>
<dbReference type="Proteomes" id="UP001610063">
    <property type="component" value="Unassembled WGS sequence"/>
</dbReference>
<dbReference type="PIRSF" id="PIRSF006305">
    <property type="entry name" value="Maf"/>
    <property type="match status" value="1"/>
</dbReference>
<comment type="catalytic activity">
    <reaction evidence="4">
        <text>UTP + H2O = UMP + diphosphate + H(+)</text>
        <dbReference type="Rhea" id="RHEA:29395"/>
        <dbReference type="ChEBI" id="CHEBI:15377"/>
        <dbReference type="ChEBI" id="CHEBI:15378"/>
        <dbReference type="ChEBI" id="CHEBI:33019"/>
        <dbReference type="ChEBI" id="CHEBI:46398"/>
        <dbReference type="ChEBI" id="CHEBI:57865"/>
        <dbReference type="EC" id="3.6.1.9"/>
    </reaction>
</comment>